<keyword evidence="4" id="KW-0732">Signal</keyword>
<dbReference type="eggNOG" id="KOG3714">
    <property type="taxonomic scope" value="Eukaryota"/>
</dbReference>
<name>E9G1R3_DAPPU</name>
<keyword evidence="2 3" id="KW-1015">Disulfide bond</keyword>
<dbReference type="InterPro" id="IPR035914">
    <property type="entry name" value="Sperma_CUB_dom_sf"/>
</dbReference>
<keyword evidence="7" id="KW-1185">Reference proteome</keyword>
<evidence type="ECO:0000256" key="4">
    <source>
        <dbReference type="SAM" id="SignalP"/>
    </source>
</evidence>
<dbReference type="SUPFAM" id="SSF49854">
    <property type="entry name" value="Spermadhesin, CUB domain"/>
    <property type="match status" value="1"/>
</dbReference>
<feature type="domain" description="CUB" evidence="5">
    <location>
        <begin position="43"/>
        <end position="152"/>
    </location>
</feature>
<dbReference type="OrthoDB" id="6334070at2759"/>
<dbReference type="CDD" id="cd00041">
    <property type="entry name" value="CUB"/>
    <property type="match status" value="1"/>
</dbReference>
<organism evidence="6 7">
    <name type="scientific">Daphnia pulex</name>
    <name type="common">Water flea</name>
    <dbReference type="NCBI Taxonomy" id="6669"/>
    <lineage>
        <taxon>Eukaryota</taxon>
        <taxon>Metazoa</taxon>
        <taxon>Ecdysozoa</taxon>
        <taxon>Arthropoda</taxon>
        <taxon>Crustacea</taxon>
        <taxon>Branchiopoda</taxon>
        <taxon>Diplostraca</taxon>
        <taxon>Cladocera</taxon>
        <taxon>Anomopoda</taxon>
        <taxon>Daphniidae</taxon>
        <taxon>Daphnia</taxon>
    </lineage>
</organism>
<dbReference type="EMBL" id="GL732529">
    <property type="protein sequence ID" value="EFX86770.1"/>
    <property type="molecule type" value="Genomic_DNA"/>
</dbReference>
<keyword evidence="1" id="KW-0677">Repeat</keyword>
<dbReference type="PROSITE" id="PS01180">
    <property type="entry name" value="CUB"/>
    <property type="match status" value="1"/>
</dbReference>
<comment type="caution">
    <text evidence="3">Lacks conserved residue(s) required for the propagation of feature annotation.</text>
</comment>
<evidence type="ECO:0000256" key="1">
    <source>
        <dbReference type="ARBA" id="ARBA00022737"/>
    </source>
</evidence>
<dbReference type="InterPro" id="IPR000859">
    <property type="entry name" value="CUB_dom"/>
</dbReference>
<protein>
    <recommendedName>
        <fullName evidence="5">CUB domain-containing protein</fullName>
    </recommendedName>
</protein>
<feature type="signal peptide" evidence="4">
    <location>
        <begin position="1"/>
        <end position="18"/>
    </location>
</feature>
<dbReference type="Pfam" id="PF00431">
    <property type="entry name" value="CUB"/>
    <property type="match status" value="1"/>
</dbReference>
<evidence type="ECO:0000256" key="2">
    <source>
        <dbReference type="ARBA" id="ARBA00023157"/>
    </source>
</evidence>
<evidence type="ECO:0000313" key="7">
    <source>
        <dbReference type="Proteomes" id="UP000000305"/>
    </source>
</evidence>
<dbReference type="AlphaFoldDB" id="E9G1R3"/>
<dbReference type="SMART" id="SM00042">
    <property type="entry name" value="CUB"/>
    <property type="match status" value="1"/>
</dbReference>
<evidence type="ECO:0000313" key="6">
    <source>
        <dbReference type="EMBL" id="EFX86770.1"/>
    </source>
</evidence>
<dbReference type="InParanoid" id="E9G1R3"/>
<dbReference type="GO" id="GO:0038024">
    <property type="term" value="F:cargo receptor activity"/>
    <property type="evidence" value="ECO:0000318"/>
    <property type="project" value="GO_Central"/>
</dbReference>
<dbReference type="PhylomeDB" id="E9G1R3"/>
<evidence type="ECO:0000259" key="5">
    <source>
        <dbReference type="PROSITE" id="PS01180"/>
    </source>
</evidence>
<gene>
    <name evidence="6" type="ORF">DAPPUDRAFT_307763</name>
</gene>
<evidence type="ECO:0000256" key="3">
    <source>
        <dbReference type="PROSITE-ProRule" id="PRU00059"/>
    </source>
</evidence>
<dbReference type="Gene3D" id="2.60.120.290">
    <property type="entry name" value="Spermadhesin, CUB domain"/>
    <property type="match status" value="1"/>
</dbReference>
<feature type="chain" id="PRO_5003240524" description="CUB domain-containing protein" evidence="4">
    <location>
        <begin position="19"/>
        <end position="163"/>
    </location>
</feature>
<dbReference type="Proteomes" id="UP000000305">
    <property type="component" value="Unassembled WGS sequence"/>
</dbReference>
<accession>E9G1R3</accession>
<dbReference type="PANTHER" id="PTHR24251">
    <property type="entry name" value="OVOCHYMASE-RELATED"/>
    <property type="match status" value="1"/>
</dbReference>
<feature type="disulfide bond" evidence="3">
    <location>
        <begin position="43"/>
        <end position="70"/>
    </location>
</feature>
<proteinExistence type="predicted"/>
<dbReference type="PANTHER" id="PTHR24251:SF30">
    <property type="entry name" value="MEMBRANE FRIZZLED-RELATED PROTEIN"/>
    <property type="match status" value="1"/>
</dbReference>
<reference evidence="6 7" key="1">
    <citation type="journal article" date="2011" name="Science">
        <title>The ecoresponsive genome of Daphnia pulex.</title>
        <authorList>
            <person name="Colbourne J.K."/>
            <person name="Pfrender M.E."/>
            <person name="Gilbert D."/>
            <person name="Thomas W.K."/>
            <person name="Tucker A."/>
            <person name="Oakley T.H."/>
            <person name="Tokishita S."/>
            <person name="Aerts A."/>
            <person name="Arnold G.J."/>
            <person name="Basu M.K."/>
            <person name="Bauer D.J."/>
            <person name="Caceres C.E."/>
            <person name="Carmel L."/>
            <person name="Casola C."/>
            <person name="Choi J.H."/>
            <person name="Detter J.C."/>
            <person name="Dong Q."/>
            <person name="Dusheyko S."/>
            <person name="Eads B.D."/>
            <person name="Frohlich T."/>
            <person name="Geiler-Samerotte K.A."/>
            <person name="Gerlach D."/>
            <person name="Hatcher P."/>
            <person name="Jogdeo S."/>
            <person name="Krijgsveld J."/>
            <person name="Kriventseva E.V."/>
            <person name="Kultz D."/>
            <person name="Laforsch C."/>
            <person name="Lindquist E."/>
            <person name="Lopez J."/>
            <person name="Manak J.R."/>
            <person name="Muller J."/>
            <person name="Pangilinan J."/>
            <person name="Patwardhan R.P."/>
            <person name="Pitluck S."/>
            <person name="Pritham E.J."/>
            <person name="Rechtsteiner A."/>
            <person name="Rho M."/>
            <person name="Rogozin I.B."/>
            <person name="Sakarya O."/>
            <person name="Salamov A."/>
            <person name="Schaack S."/>
            <person name="Shapiro H."/>
            <person name="Shiga Y."/>
            <person name="Skalitzky C."/>
            <person name="Smith Z."/>
            <person name="Souvorov A."/>
            <person name="Sung W."/>
            <person name="Tang Z."/>
            <person name="Tsuchiya D."/>
            <person name="Tu H."/>
            <person name="Vos H."/>
            <person name="Wang M."/>
            <person name="Wolf Y.I."/>
            <person name="Yamagata H."/>
            <person name="Yamada T."/>
            <person name="Ye Y."/>
            <person name="Shaw J.R."/>
            <person name="Andrews J."/>
            <person name="Crease T.J."/>
            <person name="Tang H."/>
            <person name="Lucas S.M."/>
            <person name="Robertson H.M."/>
            <person name="Bork P."/>
            <person name="Koonin E.V."/>
            <person name="Zdobnov E.M."/>
            <person name="Grigoriev I.V."/>
            <person name="Lynch M."/>
            <person name="Boore J.L."/>
        </authorList>
    </citation>
    <scope>NUCLEOTIDE SEQUENCE [LARGE SCALE GENOMIC DNA]</scope>
</reference>
<dbReference type="HOGENOM" id="CLU_1628742_0_0_1"/>
<sequence>MSLIKSFALLALVALAAGQVQIKTKVKKFQPAVAQNIISREVCGDVYETGTGGSIISPNYPTGYNNGDSCGWFLTAENGNRIAVVIHNLDTESGFDVLTILDGVTGESPVLVELSGQASNFAVLSTQPSIFVGFTSDSSVNGPGFNASWTQVNPQASLELFGL</sequence>
<dbReference type="KEGG" id="dpx:DAPPUDRAFT_307763"/>